<dbReference type="Pfam" id="PF08774">
    <property type="entry name" value="VRR_NUC"/>
    <property type="match status" value="1"/>
</dbReference>
<dbReference type="GO" id="GO:0003676">
    <property type="term" value="F:nucleic acid binding"/>
    <property type="evidence" value="ECO:0007669"/>
    <property type="project" value="InterPro"/>
</dbReference>
<dbReference type="EMBL" id="MT360682">
    <property type="protein sequence ID" value="WEY17690.1"/>
    <property type="molecule type" value="Genomic_DNA"/>
</dbReference>
<protein>
    <submittedName>
        <fullName evidence="5">VRR-NUC domain-containing protein</fullName>
    </submittedName>
</protein>
<reference evidence="5" key="1">
    <citation type="submission" date="2020-04" db="EMBL/GenBank/DDBJ databases">
        <authorList>
            <person name="Kumar P."/>
            <person name="Meghvansi M.K."/>
            <person name="Kamboj D.V."/>
        </authorList>
    </citation>
    <scope>NUCLEOTIDE SEQUENCE [LARGE SCALE GENOMIC DNA]</scope>
</reference>
<evidence type="ECO:0000313" key="6">
    <source>
        <dbReference type="Proteomes" id="UP000509462"/>
    </source>
</evidence>
<proteinExistence type="predicted"/>
<comment type="cofactor">
    <cofactor evidence="1">
        <name>Mg(2+)</name>
        <dbReference type="ChEBI" id="CHEBI:18420"/>
    </cofactor>
</comment>
<sequence length="130" mass="14890">MAWLRYQFPTWITFHVNNEGKKRTGQPLKDQKKGLLKGVPDILIIPDRTQCKYGFIAIELKRAKKSLSKVSDDQKKFLQRVTENGGFAALCYGADQVQAAIQEALKKHFLLKQPQSNGAKFTQRNKKEKL</sequence>
<dbReference type="Gene3D" id="3.40.1350.10">
    <property type="match status" value="1"/>
</dbReference>
<dbReference type="Proteomes" id="UP000509462">
    <property type="component" value="Segment"/>
</dbReference>
<keyword evidence="6" id="KW-1185">Reference proteome</keyword>
<dbReference type="GO" id="GO:0004518">
    <property type="term" value="F:nuclease activity"/>
    <property type="evidence" value="ECO:0007669"/>
    <property type="project" value="UniProtKB-KW"/>
</dbReference>
<keyword evidence="2" id="KW-0540">Nuclease</keyword>
<dbReference type="InterPro" id="IPR011856">
    <property type="entry name" value="tRNA_endonuc-like_dom_sf"/>
</dbReference>
<evidence type="ECO:0000256" key="3">
    <source>
        <dbReference type="ARBA" id="ARBA00022801"/>
    </source>
</evidence>
<organism evidence="5 6">
    <name type="scientific">Vibrio phage Vc1</name>
    <dbReference type="NCBI Taxonomy" id="1480731"/>
    <lineage>
        <taxon>Viruses</taxon>
        <taxon>Duplodnaviria</taxon>
        <taxon>Heunggongvirae</taxon>
        <taxon>Uroviricota</taxon>
        <taxon>Caudoviricetes</taxon>
        <taxon>Drexlerviridae</taxon>
        <taxon>Jhansiroadvirus</taxon>
        <taxon>Jhansiroadvirus gwaliVC1</taxon>
    </lineage>
</organism>
<dbReference type="GO" id="GO:0016788">
    <property type="term" value="F:hydrolase activity, acting on ester bonds"/>
    <property type="evidence" value="ECO:0007669"/>
    <property type="project" value="InterPro"/>
</dbReference>
<evidence type="ECO:0000256" key="1">
    <source>
        <dbReference type="ARBA" id="ARBA00001946"/>
    </source>
</evidence>
<name>A0A9X9SED0_9CAUD</name>
<evidence type="ECO:0000256" key="2">
    <source>
        <dbReference type="ARBA" id="ARBA00022722"/>
    </source>
</evidence>
<feature type="domain" description="VRR-NUC" evidence="4">
    <location>
        <begin position="3"/>
        <end position="95"/>
    </location>
</feature>
<accession>A0A9X9SED0</accession>
<keyword evidence="3" id="KW-0378">Hydrolase</keyword>
<dbReference type="InterPro" id="IPR014883">
    <property type="entry name" value="VRR_NUC"/>
</dbReference>
<evidence type="ECO:0000259" key="4">
    <source>
        <dbReference type="SMART" id="SM00990"/>
    </source>
</evidence>
<dbReference type="SMART" id="SM00990">
    <property type="entry name" value="VRR_NUC"/>
    <property type="match status" value="1"/>
</dbReference>
<gene>
    <name evidence="5" type="ORF">VC1_29</name>
</gene>
<evidence type="ECO:0000313" key="5">
    <source>
        <dbReference type="EMBL" id="WEY17690.1"/>
    </source>
</evidence>